<dbReference type="AlphaFoldDB" id="A0A1Y1MDM8"/>
<dbReference type="PANTHER" id="PTHR33332">
    <property type="entry name" value="REVERSE TRANSCRIPTASE DOMAIN-CONTAINING PROTEIN"/>
    <property type="match status" value="1"/>
</dbReference>
<dbReference type="Pfam" id="PF00078">
    <property type="entry name" value="RVT_1"/>
    <property type="match status" value="1"/>
</dbReference>
<reference evidence="2" key="1">
    <citation type="journal article" date="2016" name="Sci. Rep.">
        <title>Molecular characterization of firefly nuptial gifts: a multi-omics approach sheds light on postcopulatory sexual selection.</title>
        <authorList>
            <person name="Al-Wathiqui N."/>
            <person name="Fallon T.R."/>
            <person name="South A."/>
            <person name="Weng J.K."/>
            <person name="Lewis S.M."/>
        </authorList>
    </citation>
    <scope>NUCLEOTIDE SEQUENCE</scope>
</reference>
<dbReference type="InterPro" id="IPR000477">
    <property type="entry name" value="RT_dom"/>
</dbReference>
<dbReference type="PROSITE" id="PS50878">
    <property type="entry name" value="RT_POL"/>
    <property type="match status" value="1"/>
</dbReference>
<dbReference type="SUPFAM" id="SSF56672">
    <property type="entry name" value="DNA/RNA polymerases"/>
    <property type="match status" value="1"/>
</dbReference>
<sequence length="676" mass="77207">MTKLKVTAKNNKKWITSEIIATSKRLKDMHRNWKLTGDQNVLRTYKGLKTSYVRLINLTKREYNDNLIRKSNNINKAVWNLINGLSGGQGRRKEKSDITIIHDGRYVRDLLTTSKIFNDHFIESAALIADEFSRITNAKYVDLPRLSSESFFLNPVTEAEVFNTITQLSKKKSAGADGIPCHILYNIAGYIVKPLSHMINDAFSSGYFPDTLKIARVVPVFKKGNVHDITNYRPISLVSVFSKLFEKCIANRLINYLTKYKLLFRTQHGFIKGKSTVTALFDSITRIYEALDNKQHVIGIYFDLSKAFDIVNHNILLKKLESYGITGIPLKLLSSFLTGRSQFVELSGKFGNVTNHKFKSSELDYKIGTPQGSTLAPLLFAIFVNDLDRKFNDPSISLCKYADDTSLVISDPNLDTLAQKACDAITRIREWCDSNQLKLNETKTGVVSFCNSRNNQAGRPNIIMNGKLLRITSGERFLGVTVSDNLNWSSHIDQICSKLRSACYAIICLRPVVGQSALLKYYYAQVQSQLHYAIIIWGNSNATVRLLLLQKRIVRHMCNSGMRDHCKPLFKRLQIMTVYSLYIYNCVQFVFDNSYQFTTNEEIRSCDRKTRFGSKLTVPRHKTTLFENSPKYMCIKLFNSLPIDLLKCNQASFMSKVKTFFLDNPFYSISEYLCKT</sequence>
<protein>
    <recommendedName>
        <fullName evidence="1">Reverse transcriptase domain-containing protein</fullName>
    </recommendedName>
</protein>
<feature type="domain" description="Reverse transcriptase" evidence="1">
    <location>
        <begin position="201"/>
        <end position="482"/>
    </location>
</feature>
<dbReference type="InterPro" id="IPR043502">
    <property type="entry name" value="DNA/RNA_pol_sf"/>
</dbReference>
<dbReference type="EMBL" id="GEZM01034266">
    <property type="protein sequence ID" value="JAV83844.1"/>
    <property type="molecule type" value="Transcribed_RNA"/>
</dbReference>
<evidence type="ECO:0000313" key="2">
    <source>
        <dbReference type="EMBL" id="JAV83844.1"/>
    </source>
</evidence>
<organism evidence="2">
    <name type="scientific">Photinus pyralis</name>
    <name type="common">Common eastern firefly</name>
    <name type="synonym">Lampyris pyralis</name>
    <dbReference type="NCBI Taxonomy" id="7054"/>
    <lineage>
        <taxon>Eukaryota</taxon>
        <taxon>Metazoa</taxon>
        <taxon>Ecdysozoa</taxon>
        <taxon>Arthropoda</taxon>
        <taxon>Hexapoda</taxon>
        <taxon>Insecta</taxon>
        <taxon>Pterygota</taxon>
        <taxon>Neoptera</taxon>
        <taxon>Endopterygota</taxon>
        <taxon>Coleoptera</taxon>
        <taxon>Polyphaga</taxon>
        <taxon>Elateriformia</taxon>
        <taxon>Elateroidea</taxon>
        <taxon>Lampyridae</taxon>
        <taxon>Lampyrinae</taxon>
        <taxon>Photinus</taxon>
    </lineage>
</organism>
<name>A0A1Y1MDM8_PHOPY</name>
<dbReference type="GO" id="GO:0071897">
    <property type="term" value="P:DNA biosynthetic process"/>
    <property type="evidence" value="ECO:0007669"/>
    <property type="project" value="UniProtKB-ARBA"/>
</dbReference>
<accession>A0A1Y1MDM8</accession>
<proteinExistence type="predicted"/>
<dbReference type="CDD" id="cd01650">
    <property type="entry name" value="RT_nLTR_like"/>
    <property type="match status" value="1"/>
</dbReference>
<evidence type="ECO:0000259" key="1">
    <source>
        <dbReference type="PROSITE" id="PS50878"/>
    </source>
</evidence>